<evidence type="ECO:0000313" key="1">
    <source>
        <dbReference type="EMBL" id="CAH1109305.1"/>
    </source>
</evidence>
<evidence type="ECO:0000313" key="2">
    <source>
        <dbReference type="Proteomes" id="UP001153636"/>
    </source>
</evidence>
<dbReference type="EMBL" id="OV651816">
    <property type="protein sequence ID" value="CAH1109305.1"/>
    <property type="molecule type" value="Genomic_DNA"/>
</dbReference>
<reference evidence="1" key="1">
    <citation type="submission" date="2022-01" db="EMBL/GenBank/DDBJ databases">
        <authorList>
            <person name="King R."/>
        </authorList>
    </citation>
    <scope>NUCLEOTIDE SEQUENCE</scope>
</reference>
<protein>
    <submittedName>
        <fullName evidence="1">Uncharacterized protein</fullName>
    </submittedName>
</protein>
<keyword evidence="2" id="KW-1185">Reference proteome</keyword>
<proteinExistence type="predicted"/>
<sequence>MEIIGVTRLGRNNGNGAQPLKLTFRNSEEAMIVIRNKKKINKNRKIYTDLDRTLLRRDNMKKLKDELKIRKDKGENVSIKYVDNTPRIVTSSSNLKLNKPNSPQLACIYQNVSGLNTTVDEF</sequence>
<accession>A0A9P0CZN3</accession>
<dbReference type="OrthoDB" id="6778678at2759"/>
<dbReference type="Proteomes" id="UP001153636">
    <property type="component" value="Chromosome 4"/>
</dbReference>
<organism evidence="1 2">
    <name type="scientific">Psylliodes chrysocephalus</name>
    <dbReference type="NCBI Taxonomy" id="3402493"/>
    <lineage>
        <taxon>Eukaryota</taxon>
        <taxon>Metazoa</taxon>
        <taxon>Ecdysozoa</taxon>
        <taxon>Arthropoda</taxon>
        <taxon>Hexapoda</taxon>
        <taxon>Insecta</taxon>
        <taxon>Pterygota</taxon>
        <taxon>Neoptera</taxon>
        <taxon>Endopterygota</taxon>
        <taxon>Coleoptera</taxon>
        <taxon>Polyphaga</taxon>
        <taxon>Cucujiformia</taxon>
        <taxon>Chrysomeloidea</taxon>
        <taxon>Chrysomelidae</taxon>
        <taxon>Galerucinae</taxon>
        <taxon>Alticini</taxon>
        <taxon>Psylliodes</taxon>
    </lineage>
</organism>
<dbReference type="AlphaFoldDB" id="A0A9P0CZN3"/>
<gene>
    <name evidence="1" type="ORF">PSYICH_LOCUS10023</name>
</gene>
<name>A0A9P0CZN3_9CUCU</name>